<sequence length="106" mass="11915">MTNFRKTVAQIAKSTWEGTKTLLGIRTKPKDRHAWKAKEQRPVVILACSACGKAGGTLRNIRGLLFCERCLRDRAGVGVSLNRIRGILHSPRRLRRKHGLCRKVAV</sequence>
<evidence type="ECO:0000313" key="1">
    <source>
        <dbReference type="EMBL" id="MDT8900631.1"/>
    </source>
</evidence>
<name>A0ABU3NUY4_9FIRM</name>
<dbReference type="EMBL" id="JAUOZS010000001">
    <property type="protein sequence ID" value="MDT8900631.1"/>
    <property type="molecule type" value="Genomic_DNA"/>
</dbReference>
<comment type="caution">
    <text evidence="1">The sequence shown here is derived from an EMBL/GenBank/DDBJ whole genome shotgun (WGS) entry which is preliminary data.</text>
</comment>
<accession>A0ABU3NUY4</accession>
<proteinExistence type="predicted"/>
<protein>
    <recommendedName>
        <fullName evidence="3">Ribosomal protein S14</fullName>
    </recommendedName>
</protein>
<gene>
    <name evidence="1" type="ORF">Q4T40_05175</name>
</gene>
<dbReference type="Proteomes" id="UP001254848">
    <property type="component" value="Unassembled WGS sequence"/>
</dbReference>
<keyword evidence="2" id="KW-1185">Reference proteome</keyword>
<evidence type="ECO:0008006" key="3">
    <source>
        <dbReference type="Google" id="ProtNLM"/>
    </source>
</evidence>
<reference evidence="1 2" key="1">
    <citation type="submission" date="2023-07" db="EMBL/GenBank/DDBJ databases">
        <title>The novel representative of Negativicutes class, Anaeroselena agilis gen. nov. sp. nov.</title>
        <authorList>
            <person name="Prokofeva M.I."/>
            <person name="Elcheninov A.G."/>
            <person name="Klyukina A."/>
            <person name="Kublanov I.V."/>
            <person name="Frolov E.N."/>
            <person name="Podosokorskaya O.A."/>
        </authorList>
    </citation>
    <scope>NUCLEOTIDE SEQUENCE [LARGE SCALE GENOMIC DNA]</scope>
    <source>
        <strain evidence="1 2">4137-cl</strain>
    </source>
</reference>
<evidence type="ECO:0000313" key="2">
    <source>
        <dbReference type="Proteomes" id="UP001254848"/>
    </source>
</evidence>
<organism evidence="1 2">
    <name type="scientific">Anaeroselena agilis</name>
    <dbReference type="NCBI Taxonomy" id="3063788"/>
    <lineage>
        <taxon>Bacteria</taxon>
        <taxon>Bacillati</taxon>
        <taxon>Bacillota</taxon>
        <taxon>Negativicutes</taxon>
        <taxon>Acetonemataceae</taxon>
        <taxon>Anaeroselena</taxon>
    </lineage>
</organism>
<dbReference type="RefSeq" id="WP_413779167.1">
    <property type="nucleotide sequence ID" value="NZ_JAUOZS010000001.1"/>
</dbReference>